<feature type="non-terminal residue" evidence="1">
    <location>
        <position position="98"/>
    </location>
</feature>
<comment type="caution">
    <text evidence="1">The sequence shown here is derived from an EMBL/GenBank/DDBJ whole genome shotgun (WGS) entry which is preliminary data.</text>
</comment>
<evidence type="ECO:0000313" key="1">
    <source>
        <dbReference type="EMBL" id="KAK8478334.1"/>
    </source>
</evidence>
<protein>
    <submittedName>
        <fullName evidence="1">Uncharacterized protein</fullName>
    </submittedName>
</protein>
<accession>A0ABR1ZDG9</accession>
<dbReference type="EMBL" id="JBBPBM010002503">
    <property type="protein sequence ID" value="KAK8478334.1"/>
    <property type="molecule type" value="Genomic_DNA"/>
</dbReference>
<keyword evidence="2" id="KW-1185">Reference proteome</keyword>
<dbReference type="Proteomes" id="UP001472677">
    <property type="component" value="Unassembled WGS sequence"/>
</dbReference>
<reference evidence="1 2" key="1">
    <citation type="journal article" date="2024" name="G3 (Bethesda)">
        <title>Genome assembly of Hibiscus sabdariffa L. provides insights into metabolisms of medicinal natural products.</title>
        <authorList>
            <person name="Kim T."/>
        </authorList>
    </citation>
    <scope>NUCLEOTIDE SEQUENCE [LARGE SCALE GENOMIC DNA]</scope>
    <source>
        <strain evidence="1">TK-2024</strain>
        <tissue evidence="1">Old leaves</tissue>
    </source>
</reference>
<evidence type="ECO:0000313" key="2">
    <source>
        <dbReference type="Proteomes" id="UP001472677"/>
    </source>
</evidence>
<gene>
    <name evidence="1" type="ORF">V6N12_021094</name>
</gene>
<sequence>MLGLLKGRSWFEARCGPNCPCENGWMLKTSRFAIPFLCLPHTQFHCLSLPLPLSLSLFHGKLSNKHINEIPKVVPTLFPDFFNTCSSQLPSSKMANSA</sequence>
<name>A0ABR1ZDG9_9ROSI</name>
<proteinExistence type="predicted"/>
<organism evidence="1 2">
    <name type="scientific">Hibiscus sabdariffa</name>
    <name type="common">roselle</name>
    <dbReference type="NCBI Taxonomy" id="183260"/>
    <lineage>
        <taxon>Eukaryota</taxon>
        <taxon>Viridiplantae</taxon>
        <taxon>Streptophyta</taxon>
        <taxon>Embryophyta</taxon>
        <taxon>Tracheophyta</taxon>
        <taxon>Spermatophyta</taxon>
        <taxon>Magnoliopsida</taxon>
        <taxon>eudicotyledons</taxon>
        <taxon>Gunneridae</taxon>
        <taxon>Pentapetalae</taxon>
        <taxon>rosids</taxon>
        <taxon>malvids</taxon>
        <taxon>Malvales</taxon>
        <taxon>Malvaceae</taxon>
        <taxon>Malvoideae</taxon>
        <taxon>Hibiscus</taxon>
    </lineage>
</organism>